<accession>A0A0E9M0D1</accession>
<sequence>MVSLLSIGLRWGMQLLALVFLFYFSASTNSEGLRINQTFTPGELWWDNEGTHINAHGGGILYHDHTYYWFGEHKTAGRGGNTALVGVQVYASRDLLNWSNEGVALSVVDEAGHDIERGAVIERPKVVYNESTGKFVMWFHLELKGQGYIAARAGVAVAEEVTGPYTFIESLRPNAQHWPVNMDADFKNQDVDLDQYEWWTPRWRKAVDEGLFVRRDFEGGQMSRDMTVFVDDDGKAYHVFSSEENLTIHIAELSDDYLSHTGRYIRIFPGGHNEAPALFKHEADII</sequence>
<gene>
    <name evidence="1" type="ORF">JCM15548_13155</name>
</gene>
<dbReference type="Gene3D" id="2.115.10.20">
    <property type="entry name" value="Glycosyl hydrolase domain, family 43"/>
    <property type="match status" value="1"/>
</dbReference>
<dbReference type="PANTHER" id="PTHR22925:SF3">
    <property type="entry name" value="GLYCOSYL HYDROLASE FAMILY PROTEIN 43"/>
    <property type="match status" value="1"/>
</dbReference>
<organism evidence="1 2">
    <name type="scientific">Geofilum rubicundum JCM 15548</name>
    <dbReference type="NCBI Taxonomy" id="1236989"/>
    <lineage>
        <taxon>Bacteria</taxon>
        <taxon>Pseudomonadati</taxon>
        <taxon>Bacteroidota</taxon>
        <taxon>Bacteroidia</taxon>
        <taxon>Marinilabiliales</taxon>
        <taxon>Marinilabiliaceae</taxon>
        <taxon>Geofilum</taxon>
    </lineage>
</organism>
<dbReference type="AlphaFoldDB" id="A0A0E9M0D1"/>
<evidence type="ECO:0000313" key="1">
    <source>
        <dbReference type="EMBL" id="GAO30841.1"/>
    </source>
</evidence>
<comment type="caution">
    <text evidence="1">The sequence shown here is derived from an EMBL/GenBank/DDBJ whole genome shotgun (WGS) entry which is preliminary data.</text>
</comment>
<dbReference type="PANTHER" id="PTHR22925">
    <property type="entry name" value="GLYCOSYL HYDROLASE 43 FAMILY MEMBER"/>
    <property type="match status" value="1"/>
</dbReference>
<dbReference type="STRING" id="1236989.JCM15548_13155"/>
<reference evidence="1 2" key="1">
    <citation type="journal article" date="2015" name="Microbes Environ.">
        <title>Distribution and evolution of nitrogen fixation genes in the phylum bacteroidetes.</title>
        <authorList>
            <person name="Inoue J."/>
            <person name="Oshima K."/>
            <person name="Suda W."/>
            <person name="Sakamoto M."/>
            <person name="Iino T."/>
            <person name="Noda S."/>
            <person name="Hongoh Y."/>
            <person name="Hattori M."/>
            <person name="Ohkuma M."/>
        </authorList>
    </citation>
    <scope>NUCLEOTIDE SEQUENCE [LARGE SCALE GENOMIC DNA]</scope>
    <source>
        <strain evidence="1">JCM 15548</strain>
    </source>
</reference>
<name>A0A0E9M0D1_9BACT</name>
<dbReference type="EMBL" id="BAZW01000031">
    <property type="protein sequence ID" value="GAO30841.1"/>
    <property type="molecule type" value="Genomic_DNA"/>
</dbReference>
<proteinExistence type="predicted"/>
<dbReference type="RefSeq" id="WP_227625802.1">
    <property type="nucleotide sequence ID" value="NZ_BAZW01000031.1"/>
</dbReference>
<dbReference type="InterPro" id="IPR023296">
    <property type="entry name" value="Glyco_hydro_beta-prop_sf"/>
</dbReference>
<protein>
    <submittedName>
        <fullName evidence="1">Beta-glucanase</fullName>
    </submittedName>
</protein>
<dbReference type="CDD" id="cd18825">
    <property type="entry name" value="GH43_CtGH43-like"/>
    <property type="match status" value="1"/>
</dbReference>
<evidence type="ECO:0000313" key="2">
    <source>
        <dbReference type="Proteomes" id="UP000032900"/>
    </source>
</evidence>
<dbReference type="Proteomes" id="UP000032900">
    <property type="component" value="Unassembled WGS sequence"/>
</dbReference>
<keyword evidence="2" id="KW-1185">Reference proteome</keyword>
<dbReference type="SUPFAM" id="SSF75005">
    <property type="entry name" value="Arabinanase/levansucrase/invertase"/>
    <property type="match status" value="1"/>
</dbReference>